<dbReference type="FunFam" id="3.90.1530.30:FF:000001">
    <property type="entry name" value="Chromosome partitioning protein ParB"/>
    <property type="match status" value="1"/>
</dbReference>
<evidence type="ECO:0000256" key="2">
    <source>
        <dbReference type="ARBA" id="ARBA00022829"/>
    </source>
</evidence>
<protein>
    <recommendedName>
        <fullName evidence="4">ParB-like N-terminal domain-containing protein</fullName>
    </recommendedName>
</protein>
<dbReference type="FunFam" id="1.10.10.2830:FF:000001">
    <property type="entry name" value="Chromosome partitioning protein ParB"/>
    <property type="match status" value="1"/>
</dbReference>
<accession>A0A383EB45</accession>
<dbReference type="EMBL" id="UINC01224451">
    <property type="protein sequence ID" value="SVE54077.1"/>
    <property type="molecule type" value="Genomic_DNA"/>
</dbReference>
<name>A0A383EB45_9ZZZZ</name>
<evidence type="ECO:0000256" key="3">
    <source>
        <dbReference type="ARBA" id="ARBA00023125"/>
    </source>
</evidence>
<dbReference type="GO" id="GO:0005694">
    <property type="term" value="C:chromosome"/>
    <property type="evidence" value="ECO:0007669"/>
    <property type="project" value="TreeGrafter"/>
</dbReference>
<dbReference type="PANTHER" id="PTHR33375:SF1">
    <property type="entry name" value="CHROMOSOME-PARTITIONING PROTEIN PARB-RELATED"/>
    <property type="match status" value="1"/>
</dbReference>
<proteinExistence type="inferred from homology"/>
<dbReference type="SMART" id="SM00470">
    <property type="entry name" value="ParB"/>
    <property type="match status" value="1"/>
</dbReference>
<reference evidence="5" key="1">
    <citation type="submission" date="2018-05" db="EMBL/GenBank/DDBJ databases">
        <authorList>
            <person name="Lanie J.A."/>
            <person name="Ng W.-L."/>
            <person name="Kazmierczak K.M."/>
            <person name="Andrzejewski T.M."/>
            <person name="Davidsen T.M."/>
            <person name="Wayne K.J."/>
            <person name="Tettelin H."/>
            <person name="Glass J.I."/>
            <person name="Rusch D."/>
            <person name="Podicherti R."/>
            <person name="Tsui H.-C.T."/>
            <person name="Winkler M.E."/>
        </authorList>
    </citation>
    <scope>NUCLEOTIDE SEQUENCE</scope>
</reference>
<dbReference type="InterPro" id="IPR003115">
    <property type="entry name" value="ParB_N"/>
</dbReference>
<evidence type="ECO:0000259" key="4">
    <source>
        <dbReference type="SMART" id="SM00470"/>
    </source>
</evidence>
<dbReference type="CDD" id="cd16393">
    <property type="entry name" value="SPO0J_N"/>
    <property type="match status" value="1"/>
</dbReference>
<dbReference type="GO" id="GO:0007059">
    <property type="term" value="P:chromosome segregation"/>
    <property type="evidence" value="ECO:0007669"/>
    <property type="project" value="UniProtKB-KW"/>
</dbReference>
<dbReference type="Pfam" id="PF02195">
    <property type="entry name" value="ParB_N"/>
    <property type="match status" value="1"/>
</dbReference>
<dbReference type="InterPro" id="IPR004437">
    <property type="entry name" value="ParB/RepB/Spo0J"/>
</dbReference>
<gene>
    <name evidence="5" type="ORF">METZ01_LOCUS506931</name>
</gene>
<dbReference type="SUPFAM" id="SSF110849">
    <property type="entry name" value="ParB/Sulfiredoxin"/>
    <property type="match status" value="1"/>
</dbReference>
<dbReference type="Gene3D" id="3.90.1530.30">
    <property type="match status" value="1"/>
</dbReference>
<dbReference type="InterPro" id="IPR041468">
    <property type="entry name" value="HTH_ParB/Spo0J"/>
</dbReference>
<keyword evidence="2" id="KW-0159">Chromosome partition</keyword>
<dbReference type="Pfam" id="PF17762">
    <property type="entry name" value="HTH_ParB"/>
    <property type="match status" value="1"/>
</dbReference>
<keyword evidence="3" id="KW-0238">DNA-binding</keyword>
<feature type="domain" description="ParB-like N-terminal" evidence="4">
    <location>
        <begin position="11"/>
        <end position="101"/>
    </location>
</feature>
<dbReference type="PANTHER" id="PTHR33375">
    <property type="entry name" value="CHROMOSOME-PARTITIONING PROTEIN PARB-RELATED"/>
    <property type="match status" value="1"/>
</dbReference>
<dbReference type="GO" id="GO:0003677">
    <property type="term" value="F:DNA binding"/>
    <property type="evidence" value="ECO:0007669"/>
    <property type="project" value="UniProtKB-KW"/>
</dbReference>
<evidence type="ECO:0000313" key="5">
    <source>
        <dbReference type="EMBL" id="SVE54077.1"/>
    </source>
</evidence>
<organism evidence="5">
    <name type="scientific">marine metagenome</name>
    <dbReference type="NCBI Taxonomy" id="408172"/>
    <lineage>
        <taxon>unclassified sequences</taxon>
        <taxon>metagenomes</taxon>
        <taxon>ecological metagenomes</taxon>
    </lineage>
</organism>
<dbReference type="AlphaFoldDB" id="A0A383EB45"/>
<comment type="similarity">
    <text evidence="1">Belongs to the ParB family.</text>
</comment>
<dbReference type="InterPro" id="IPR036086">
    <property type="entry name" value="ParB/Sulfiredoxin_sf"/>
</dbReference>
<sequence length="159" mass="18229">MDAILPKTETPEITISKIQTNPFQPRKEFNEDALEELVSSIKELGIIQPITVRKLGFDKYQLISGERRLRASEMAGLTKIPTYIRIANDQQMLEMALVENIQRENLNPIEVALSFKRLIEECDLTQEACSERVGKNRSTVTNFLRLLKLPEEIQLGLQM</sequence>
<dbReference type="Gene3D" id="1.10.10.2830">
    <property type="match status" value="1"/>
</dbReference>
<dbReference type="NCBIfam" id="TIGR00180">
    <property type="entry name" value="parB_part"/>
    <property type="match status" value="1"/>
</dbReference>
<evidence type="ECO:0000256" key="1">
    <source>
        <dbReference type="ARBA" id="ARBA00006295"/>
    </source>
</evidence>
<feature type="non-terminal residue" evidence="5">
    <location>
        <position position="159"/>
    </location>
</feature>
<dbReference type="InterPro" id="IPR050336">
    <property type="entry name" value="Chromosome_partition/occlusion"/>
</dbReference>